<dbReference type="STRING" id="1610491.AAV94_06450"/>
<evidence type="ECO:0000256" key="6">
    <source>
        <dbReference type="ARBA" id="ARBA00023136"/>
    </source>
</evidence>
<evidence type="ECO:0000256" key="4">
    <source>
        <dbReference type="ARBA" id="ARBA00022452"/>
    </source>
</evidence>
<dbReference type="AlphaFoldDB" id="A0A0U1Q0D4"/>
<evidence type="ECO:0000256" key="5">
    <source>
        <dbReference type="ARBA" id="ARBA00022692"/>
    </source>
</evidence>
<dbReference type="Proteomes" id="UP000050580">
    <property type="component" value="Unassembled WGS sequence"/>
</dbReference>
<comment type="subcellular location">
    <subcellularLocation>
        <location evidence="1">Cell outer membrane</location>
    </subcellularLocation>
</comment>
<dbReference type="EMBL" id="LBNQ01000022">
    <property type="protein sequence ID" value="KKW68196.1"/>
    <property type="molecule type" value="Genomic_DNA"/>
</dbReference>
<reference evidence="8 9" key="1">
    <citation type="submission" date="2015-05" db="EMBL/GenBank/DDBJ databases">
        <title>Draft genome sequence of Lampropedia sp. CT6, isolated from the microbial mat of a hot water spring, located at Manikaran, India.</title>
        <authorList>
            <person name="Tripathi C."/>
            <person name="Rani P."/>
            <person name="Mahato N.K."/>
            <person name="Lal R."/>
        </authorList>
    </citation>
    <scope>NUCLEOTIDE SEQUENCE [LARGE SCALE GENOMIC DNA]</scope>
    <source>
        <strain evidence="8 9">CT6</strain>
    </source>
</reference>
<accession>A0A0U1Q0D4</accession>
<dbReference type="GO" id="GO:0015562">
    <property type="term" value="F:efflux transmembrane transporter activity"/>
    <property type="evidence" value="ECO:0007669"/>
    <property type="project" value="InterPro"/>
</dbReference>
<comment type="caution">
    <text evidence="8">The sequence shown here is derived from an EMBL/GenBank/DDBJ whole genome shotgun (WGS) entry which is preliminary data.</text>
</comment>
<dbReference type="NCBIfam" id="TIGR01844">
    <property type="entry name" value="type_I_sec_TolC"/>
    <property type="match status" value="1"/>
</dbReference>
<evidence type="ECO:0000256" key="2">
    <source>
        <dbReference type="ARBA" id="ARBA00007613"/>
    </source>
</evidence>
<dbReference type="InterPro" id="IPR010130">
    <property type="entry name" value="T1SS_OMP_TolC"/>
</dbReference>
<evidence type="ECO:0000313" key="8">
    <source>
        <dbReference type="EMBL" id="KKW68196.1"/>
    </source>
</evidence>
<protein>
    <recommendedName>
        <fullName evidence="10">Type I secretion protein TolC</fullName>
    </recommendedName>
</protein>
<keyword evidence="6" id="KW-0472">Membrane</keyword>
<evidence type="ECO:0008006" key="10">
    <source>
        <dbReference type="Google" id="ProtNLM"/>
    </source>
</evidence>
<keyword evidence="9" id="KW-1185">Reference proteome</keyword>
<sequence>MVAVAAWSPVVIAQQVDGQQSSVEPVLGMRAAVEDAILTHPLLRSARGALLQAQEGVAQAQAGYYPQIRGGINSSFRGYDSDGYGSRDTYQASVSATQVLYDFGKVRGEVADAQARRDAARAELFLTLDDLVRRTAQAWIEVHRQQALALVAEQQLAQMTRLADLVAEREASGASPRSDRVQSQARVEQAKVELVTVQARIRQWRNALQHLTGHERLPDIAGDPPAALAVACARVFGDDGAVSLMVESDMQAAPAMLAAEARLVSARAVLDQARAQLLPTLSVEADVSQGLTSGSRRNGRSGPEASVGVSFSAPIYEGGRNQSRQRAAEHALAAASAAVEQVRLDVSQSLQSAAVQWYEHSQRARVQEQRITSLESTRELYRQQYLQLGTRTLLDLLNAEQEYHGARSAAVESQHEIYLQSLECLYQTGQLRETFGLQDLAADVARLAESH</sequence>
<proteinExistence type="inferred from homology"/>
<evidence type="ECO:0000256" key="7">
    <source>
        <dbReference type="ARBA" id="ARBA00023237"/>
    </source>
</evidence>
<dbReference type="InterPro" id="IPR003423">
    <property type="entry name" value="OMP_efflux"/>
</dbReference>
<evidence type="ECO:0000256" key="3">
    <source>
        <dbReference type="ARBA" id="ARBA00022448"/>
    </source>
</evidence>
<dbReference type="PANTHER" id="PTHR30026">
    <property type="entry name" value="OUTER MEMBRANE PROTEIN TOLC"/>
    <property type="match status" value="1"/>
</dbReference>
<keyword evidence="3" id="KW-0813">Transport</keyword>
<keyword evidence="5" id="KW-0812">Transmembrane</keyword>
<keyword evidence="7" id="KW-0998">Cell outer membrane</keyword>
<dbReference type="Gene3D" id="1.20.1600.10">
    <property type="entry name" value="Outer membrane efflux proteins (OEP)"/>
    <property type="match status" value="1"/>
</dbReference>
<dbReference type="Pfam" id="PF02321">
    <property type="entry name" value="OEP"/>
    <property type="match status" value="2"/>
</dbReference>
<dbReference type="PANTHER" id="PTHR30026:SF22">
    <property type="entry name" value="OUTER MEMBRANE EFFLUX PROTEIN"/>
    <property type="match status" value="1"/>
</dbReference>
<dbReference type="SUPFAM" id="SSF56954">
    <property type="entry name" value="Outer membrane efflux proteins (OEP)"/>
    <property type="match status" value="1"/>
</dbReference>
<evidence type="ECO:0000313" key="9">
    <source>
        <dbReference type="Proteomes" id="UP000050580"/>
    </source>
</evidence>
<evidence type="ECO:0000256" key="1">
    <source>
        <dbReference type="ARBA" id="ARBA00004442"/>
    </source>
</evidence>
<dbReference type="GO" id="GO:0009279">
    <property type="term" value="C:cell outer membrane"/>
    <property type="evidence" value="ECO:0007669"/>
    <property type="project" value="UniProtKB-SubCell"/>
</dbReference>
<gene>
    <name evidence="8" type="ORF">AAV94_06450</name>
</gene>
<dbReference type="PATRIC" id="fig|1610491.3.peg.1367"/>
<dbReference type="InterPro" id="IPR051906">
    <property type="entry name" value="TolC-like"/>
</dbReference>
<organism evidence="8 9">
    <name type="scientific">Lampropedia cohaerens</name>
    <dbReference type="NCBI Taxonomy" id="1610491"/>
    <lineage>
        <taxon>Bacteria</taxon>
        <taxon>Pseudomonadati</taxon>
        <taxon>Pseudomonadota</taxon>
        <taxon>Betaproteobacteria</taxon>
        <taxon>Burkholderiales</taxon>
        <taxon>Comamonadaceae</taxon>
        <taxon>Lampropedia</taxon>
    </lineage>
</organism>
<name>A0A0U1Q0D4_9BURK</name>
<dbReference type="GO" id="GO:1990281">
    <property type="term" value="C:efflux pump complex"/>
    <property type="evidence" value="ECO:0007669"/>
    <property type="project" value="TreeGrafter"/>
</dbReference>
<keyword evidence="4" id="KW-1134">Transmembrane beta strand</keyword>
<dbReference type="GO" id="GO:0015288">
    <property type="term" value="F:porin activity"/>
    <property type="evidence" value="ECO:0007669"/>
    <property type="project" value="TreeGrafter"/>
</dbReference>
<comment type="similarity">
    <text evidence="2">Belongs to the outer membrane factor (OMF) (TC 1.B.17) family.</text>
</comment>